<dbReference type="PROSITE" id="PS51257">
    <property type="entry name" value="PROKAR_LIPOPROTEIN"/>
    <property type="match status" value="1"/>
</dbReference>
<evidence type="ECO:0000259" key="8">
    <source>
        <dbReference type="SMART" id="SM00858"/>
    </source>
</evidence>
<evidence type="ECO:0000256" key="1">
    <source>
        <dbReference type="ARBA" id="ARBA00004418"/>
    </source>
</evidence>
<dbReference type="Pfam" id="PF13144">
    <property type="entry name" value="ChapFlgA"/>
    <property type="match status" value="1"/>
</dbReference>
<dbReference type="OrthoDB" id="5729023at2"/>
<protein>
    <recommendedName>
        <fullName evidence="3 7">Flagella basal body P-ring formation protein FlgA</fullName>
    </recommendedName>
</protein>
<dbReference type="PANTHER" id="PTHR36307">
    <property type="entry name" value="FLAGELLA BASAL BODY P-RING FORMATION PROTEIN FLGA"/>
    <property type="match status" value="1"/>
</dbReference>
<evidence type="ECO:0000313" key="9">
    <source>
        <dbReference type="EMBL" id="GGA65537.1"/>
    </source>
</evidence>
<evidence type="ECO:0000256" key="5">
    <source>
        <dbReference type="ARBA" id="ARBA00022764"/>
    </source>
</evidence>
<comment type="caution">
    <text evidence="9">The sequence shown here is derived from an EMBL/GenBank/DDBJ whole genome shotgun (WGS) entry which is preliminary data.</text>
</comment>
<keyword evidence="5 7" id="KW-0574">Periplasm</keyword>
<dbReference type="RefSeq" id="WP_158100480.1">
    <property type="nucleotide sequence ID" value="NZ_BMDX01000002.1"/>
</dbReference>
<organism evidence="9 10">
    <name type="scientific">Neiella marina</name>
    <dbReference type="NCBI Taxonomy" id="508461"/>
    <lineage>
        <taxon>Bacteria</taxon>
        <taxon>Pseudomonadati</taxon>
        <taxon>Pseudomonadota</taxon>
        <taxon>Gammaproteobacteria</taxon>
        <taxon>Alteromonadales</taxon>
        <taxon>Echinimonadaceae</taxon>
        <taxon>Neiella</taxon>
    </lineage>
</organism>
<dbReference type="InterPro" id="IPR039246">
    <property type="entry name" value="Flagellar_FlgA"/>
</dbReference>
<dbReference type="InterPro" id="IPR013974">
    <property type="entry name" value="SAF"/>
</dbReference>
<comment type="function">
    <text evidence="6 7">Involved in the assembly process of the P-ring formation. It may associate with FlgF on the rod constituting a structure essential for the P-ring assembly or may act as a modulator protein for the P-ring assembly.</text>
</comment>
<keyword evidence="10" id="KW-1185">Reference proteome</keyword>
<dbReference type="Gene3D" id="3.90.1210.10">
    <property type="entry name" value="Antifreeze-like/N-acetylneuraminic acid synthase C-terminal domain"/>
    <property type="match status" value="1"/>
</dbReference>
<dbReference type="GO" id="GO:0042597">
    <property type="term" value="C:periplasmic space"/>
    <property type="evidence" value="ECO:0007669"/>
    <property type="project" value="UniProtKB-SubCell"/>
</dbReference>
<proteinExistence type="inferred from homology"/>
<dbReference type="CDD" id="cd11614">
    <property type="entry name" value="SAF_CpaB_FlgA_like"/>
    <property type="match status" value="1"/>
</dbReference>
<accession>A0A8J2U238</accession>
<evidence type="ECO:0000256" key="7">
    <source>
        <dbReference type="RuleBase" id="RU362063"/>
    </source>
</evidence>
<evidence type="ECO:0000313" key="10">
    <source>
        <dbReference type="Proteomes" id="UP000619743"/>
    </source>
</evidence>
<keyword evidence="7" id="KW-1005">Bacterial flagellum biogenesis</keyword>
<evidence type="ECO:0000256" key="4">
    <source>
        <dbReference type="ARBA" id="ARBA00022729"/>
    </source>
</evidence>
<dbReference type="SMART" id="SM00858">
    <property type="entry name" value="SAF"/>
    <property type="match status" value="1"/>
</dbReference>
<dbReference type="NCBIfam" id="TIGR03170">
    <property type="entry name" value="flgA_cterm"/>
    <property type="match status" value="1"/>
</dbReference>
<evidence type="ECO:0000256" key="2">
    <source>
        <dbReference type="ARBA" id="ARBA00010474"/>
    </source>
</evidence>
<dbReference type="Gene3D" id="2.30.30.760">
    <property type="match status" value="1"/>
</dbReference>
<dbReference type="PANTHER" id="PTHR36307:SF1">
    <property type="entry name" value="FLAGELLA BASAL BODY P-RING FORMATION PROTEIN FLGA"/>
    <property type="match status" value="1"/>
</dbReference>
<comment type="subcellular location">
    <subcellularLocation>
        <location evidence="1 7">Periplasm</location>
    </subcellularLocation>
</comment>
<dbReference type="Proteomes" id="UP000619743">
    <property type="component" value="Unassembled WGS sequence"/>
</dbReference>
<dbReference type="AlphaFoldDB" id="A0A8J2U238"/>
<keyword evidence="4" id="KW-0732">Signal</keyword>
<reference evidence="10" key="1">
    <citation type="journal article" date="2019" name="Int. J. Syst. Evol. Microbiol.">
        <title>The Global Catalogue of Microorganisms (GCM) 10K type strain sequencing project: providing services to taxonomists for standard genome sequencing and annotation.</title>
        <authorList>
            <consortium name="The Broad Institute Genomics Platform"/>
            <consortium name="The Broad Institute Genome Sequencing Center for Infectious Disease"/>
            <person name="Wu L."/>
            <person name="Ma J."/>
        </authorList>
    </citation>
    <scope>NUCLEOTIDE SEQUENCE [LARGE SCALE GENOMIC DNA]</scope>
    <source>
        <strain evidence="10">CGMCC 1.10130</strain>
    </source>
</reference>
<name>A0A8J2U238_9GAMM</name>
<keyword evidence="9" id="KW-0966">Cell projection</keyword>
<dbReference type="InterPro" id="IPR041231">
    <property type="entry name" value="FlgA_N"/>
</dbReference>
<dbReference type="GO" id="GO:0044780">
    <property type="term" value="P:bacterial-type flagellum assembly"/>
    <property type="evidence" value="ECO:0007669"/>
    <property type="project" value="InterPro"/>
</dbReference>
<dbReference type="Pfam" id="PF17656">
    <property type="entry name" value="ChapFlgA_N"/>
    <property type="match status" value="1"/>
</dbReference>
<evidence type="ECO:0000256" key="3">
    <source>
        <dbReference type="ARBA" id="ARBA00014754"/>
    </source>
</evidence>
<dbReference type="InterPro" id="IPR017585">
    <property type="entry name" value="SAF_FlgA"/>
</dbReference>
<evidence type="ECO:0000256" key="6">
    <source>
        <dbReference type="ARBA" id="ARBA00025643"/>
    </source>
</evidence>
<keyword evidence="9" id="KW-0969">Cilium</keyword>
<feature type="domain" description="SAF" evidence="8">
    <location>
        <begin position="117"/>
        <end position="179"/>
    </location>
</feature>
<gene>
    <name evidence="9" type="ORF">GCM10011369_03720</name>
</gene>
<comment type="similarity">
    <text evidence="2 7">Belongs to the FlgA family.</text>
</comment>
<sequence length="239" mass="26029">MKNPNGFSTLLTVLILTVGCVTSFTSRAAFSLDDLRQQVREFIESQVESNDTTRWEIGIRGLDPRIKLADCPNDLSFKVSGNKQAISRNSTIHTQCIAESGDVIWSLYVPTQIKKLQAAVITTTAIASGHVLEEADVAIEYRDTFSLRGGYFTDPSEVLGSKSRQSVSANQVIRKRSLCQVCKGEDVIIEAAGSGLRIKTEGLALNNGTQGDTIRVQNKRSGRKINAVVVATGKVQIKI</sequence>
<dbReference type="EMBL" id="BMDX01000002">
    <property type="protein sequence ID" value="GGA65537.1"/>
    <property type="molecule type" value="Genomic_DNA"/>
</dbReference>
<keyword evidence="9" id="KW-0282">Flagellum</keyword>